<dbReference type="PANTHER" id="PTHR10997:SF9">
    <property type="entry name" value="IMPORTIN-9"/>
    <property type="match status" value="1"/>
</dbReference>
<keyword evidence="4" id="KW-0653">Protein transport</keyword>
<dbReference type="InterPro" id="IPR056840">
    <property type="entry name" value="HEAT_IPO9_central"/>
</dbReference>
<evidence type="ECO:0000313" key="7">
    <source>
        <dbReference type="EMBL" id="KAG9448691.1"/>
    </source>
</evidence>
<feature type="domain" description="Importin N-terminal" evidence="6">
    <location>
        <begin position="30"/>
        <end position="111"/>
    </location>
</feature>
<dbReference type="FunFam" id="1.25.10.10:FF:000459">
    <property type="entry name" value="ARM repeat superfamily protein"/>
    <property type="match status" value="1"/>
</dbReference>
<dbReference type="PROSITE" id="PS50166">
    <property type="entry name" value="IMPORTIN_B_NT"/>
    <property type="match status" value="1"/>
</dbReference>
<dbReference type="SMART" id="SM00913">
    <property type="entry name" value="IBN_N"/>
    <property type="match status" value="1"/>
</dbReference>
<keyword evidence="3" id="KW-0813">Transport</keyword>
<dbReference type="Pfam" id="PF25758">
    <property type="entry name" value="TPR_IPO11"/>
    <property type="match status" value="1"/>
</dbReference>
<dbReference type="PANTHER" id="PTHR10997">
    <property type="entry name" value="IMPORTIN-7, 8, 11"/>
    <property type="match status" value="1"/>
</dbReference>
<evidence type="ECO:0000256" key="1">
    <source>
        <dbReference type="ARBA" id="ARBA00004123"/>
    </source>
</evidence>
<evidence type="ECO:0000256" key="5">
    <source>
        <dbReference type="ARBA" id="ARBA00023242"/>
    </source>
</evidence>
<protein>
    <recommendedName>
        <fullName evidence="6">Importin N-terminal domain-containing protein</fullName>
    </recommendedName>
</protein>
<dbReference type="InterPro" id="IPR011989">
    <property type="entry name" value="ARM-like"/>
</dbReference>
<organism evidence="7 8">
    <name type="scientific">Aristolochia fimbriata</name>
    <name type="common">White veined hardy Dutchman's pipe vine</name>
    <dbReference type="NCBI Taxonomy" id="158543"/>
    <lineage>
        <taxon>Eukaryota</taxon>
        <taxon>Viridiplantae</taxon>
        <taxon>Streptophyta</taxon>
        <taxon>Embryophyta</taxon>
        <taxon>Tracheophyta</taxon>
        <taxon>Spermatophyta</taxon>
        <taxon>Magnoliopsida</taxon>
        <taxon>Magnoliidae</taxon>
        <taxon>Piperales</taxon>
        <taxon>Aristolochiaceae</taxon>
        <taxon>Aristolochia</taxon>
    </lineage>
</organism>
<name>A0AAV7ELG3_ARIFI</name>
<dbReference type="GO" id="GO:0005635">
    <property type="term" value="C:nuclear envelope"/>
    <property type="evidence" value="ECO:0007669"/>
    <property type="project" value="TreeGrafter"/>
</dbReference>
<evidence type="ECO:0000256" key="4">
    <source>
        <dbReference type="ARBA" id="ARBA00022927"/>
    </source>
</evidence>
<dbReference type="Gene3D" id="1.25.10.10">
    <property type="entry name" value="Leucine-rich Repeat Variant"/>
    <property type="match status" value="1"/>
</dbReference>
<dbReference type="Pfam" id="PF25018">
    <property type="entry name" value="HEAT_IPO9_c"/>
    <property type="match status" value="1"/>
</dbReference>
<dbReference type="InterPro" id="IPR016024">
    <property type="entry name" value="ARM-type_fold"/>
</dbReference>
<dbReference type="AlphaFoldDB" id="A0AAV7ELG3"/>
<dbReference type="InterPro" id="IPR001494">
    <property type="entry name" value="Importin-beta_N"/>
</dbReference>
<dbReference type="GO" id="GO:0005829">
    <property type="term" value="C:cytosol"/>
    <property type="evidence" value="ECO:0007669"/>
    <property type="project" value="TreeGrafter"/>
</dbReference>
<evidence type="ECO:0000256" key="2">
    <source>
        <dbReference type="ARBA" id="ARBA00007991"/>
    </source>
</evidence>
<accession>A0AAV7ELG3</accession>
<dbReference type="EMBL" id="JAINDJ010000004">
    <property type="protein sequence ID" value="KAG9448691.1"/>
    <property type="molecule type" value="Genomic_DNA"/>
</dbReference>
<dbReference type="GO" id="GO:0006606">
    <property type="term" value="P:protein import into nucleus"/>
    <property type="evidence" value="ECO:0007669"/>
    <property type="project" value="TreeGrafter"/>
</dbReference>
<evidence type="ECO:0000313" key="8">
    <source>
        <dbReference type="Proteomes" id="UP000825729"/>
    </source>
</evidence>
<keyword evidence="5" id="KW-0539">Nucleus</keyword>
<keyword evidence="8" id="KW-1185">Reference proteome</keyword>
<comment type="subcellular location">
    <subcellularLocation>
        <location evidence="1">Nucleus</location>
    </subcellularLocation>
</comment>
<comment type="caution">
    <text evidence="7">The sequence shown here is derived from an EMBL/GenBank/DDBJ whole genome shotgun (WGS) entry which is preliminary data.</text>
</comment>
<dbReference type="SUPFAM" id="SSF48371">
    <property type="entry name" value="ARM repeat"/>
    <property type="match status" value="1"/>
</dbReference>
<dbReference type="InterPro" id="IPR058669">
    <property type="entry name" value="TPR_IPO7/11-like"/>
</dbReference>
<evidence type="ECO:0000259" key="6">
    <source>
        <dbReference type="PROSITE" id="PS50166"/>
    </source>
</evidence>
<dbReference type="Pfam" id="PF03810">
    <property type="entry name" value="IBN_N"/>
    <property type="match status" value="1"/>
</dbReference>
<sequence>MANVADQDEQWLLNCLTATLDTNQDVRAFAEASLQQASLQPGFGVALSKVAINKELPFGLRQISLHLGSAVLLKQFVKQHWQEEEEAFVHPIVSASEKSIIRQHLLLALDDPHGKICTAVGMAVASIAQYDWPEDWPDLLPLLLNLIGDQSNVNGVRGSLRCLALISGDLDDKLVPKLIPALFPCLYTIVSSFNIYDKSLRTKALCIVSSCISVIGSMNGFYKTETVGLMMTMIKAWMEQFALILQPPVQSEDPNDWSIRMEVLKCLMHFVQNFPSLIEAEFTTILGPLWQTFVSCLRVYELSSVQGTDDPYSGAVDSDGSEKGLDSFALQLFECLLTIVANPRLVHLIGNNITELVYYTIAFLQMTEEQVHTWSMDANQYVADEDEVTYSCRVSGALLLEEVITTYGNDGINAMIDAAERRFNESCQAKAAGSTEWWRLREASILALCSLSEPLFAEEIAESAKFKLSSLLELLLPGETGPGLIEAPFLHARAFAAVAKLSPVLSPRIVDQFLLAAIGSIALDVPPTVKVGACRAISQLLSESHQIAESHLINLLSSLTDLLKQASDETLHLVLEALQAAVKAGYESVGSVEPILSPIILNLWAQHVSDPFMCIDIVEVLEAIKFAPGCIHPLVSRIVPSIAPILERPKHQPDGLVAASLDLLTMLLKKAPLDLVKGVYDACFCHVIQIILQTDDHSEMQNATECLAAFVLGGKEELLSWNGDPGLTMRSLLDAASRLLDPTLESSGSLFVGTYILQLILHLPSQMSQHIRDLVAALVRRMQSTEIAGLKSSLLVILARLVHLSVPNVEQFINLLVLLPAEGHANSLSYAMSEWTKHQGEIQGVYQIKVTTSALALLLSTRHTELGKIYVQGHIIKTSTGITTRSRAKSAPDQWTQVPLPVKVLSLLADMLIEIQEQGLDGIEQDSDWEEIDKTEGDMVESDLYNLNSRSARPTVEHLNAMAKVVDESDDDNSGDDLLRGYDPINELDLRNYIVDFLLRFRESDRAFFDVLSQSLTQAQKDAIQSVQGNREIGC</sequence>
<evidence type="ECO:0000256" key="3">
    <source>
        <dbReference type="ARBA" id="ARBA00022448"/>
    </source>
</evidence>
<proteinExistence type="inferred from homology"/>
<comment type="similarity">
    <text evidence="2">Belongs to the importin beta family.</text>
</comment>
<dbReference type="Proteomes" id="UP000825729">
    <property type="component" value="Unassembled WGS sequence"/>
</dbReference>
<gene>
    <name evidence="7" type="ORF">H6P81_008656</name>
</gene>
<dbReference type="GO" id="GO:0031267">
    <property type="term" value="F:small GTPase binding"/>
    <property type="evidence" value="ECO:0007669"/>
    <property type="project" value="InterPro"/>
</dbReference>
<reference evidence="7 8" key="1">
    <citation type="submission" date="2021-07" db="EMBL/GenBank/DDBJ databases">
        <title>The Aristolochia fimbriata genome: insights into angiosperm evolution, floral development and chemical biosynthesis.</title>
        <authorList>
            <person name="Jiao Y."/>
        </authorList>
    </citation>
    <scope>NUCLEOTIDE SEQUENCE [LARGE SCALE GENOMIC DNA]</scope>
    <source>
        <strain evidence="7">IBCAS-2021</strain>
        <tissue evidence="7">Leaf</tissue>
    </source>
</reference>